<dbReference type="SMART" id="SM00829">
    <property type="entry name" value="PKS_ER"/>
    <property type="match status" value="1"/>
</dbReference>
<proteinExistence type="predicted"/>
<dbReference type="GO" id="GO:0046872">
    <property type="term" value="F:metal ion binding"/>
    <property type="evidence" value="ECO:0007669"/>
    <property type="project" value="UniProtKB-KW"/>
</dbReference>
<organism evidence="5">
    <name type="scientific">marine sediment metagenome</name>
    <dbReference type="NCBI Taxonomy" id="412755"/>
    <lineage>
        <taxon>unclassified sequences</taxon>
        <taxon>metagenomes</taxon>
        <taxon>ecological metagenomes</taxon>
    </lineage>
</organism>
<dbReference type="InterPro" id="IPR011032">
    <property type="entry name" value="GroES-like_sf"/>
</dbReference>
<name>A0A0F9QZ69_9ZZZZ</name>
<dbReference type="SUPFAM" id="SSF50129">
    <property type="entry name" value="GroES-like"/>
    <property type="match status" value="1"/>
</dbReference>
<dbReference type="Pfam" id="PF00107">
    <property type="entry name" value="ADH_zinc_N"/>
    <property type="match status" value="1"/>
</dbReference>
<comment type="caution">
    <text evidence="5">The sequence shown here is derived from an EMBL/GenBank/DDBJ whole genome shotgun (WGS) entry which is preliminary data.</text>
</comment>
<dbReference type="GO" id="GO:0016491">
    <property type="term" value="F:oxidoreductase activity"/>
    <property type="evidence" value="ECO:0007669"/>
    <property type="project" value="UniProtKB-KW"/>
</dbReference>
<gene>
    <name evidence="5" type="ORF">LCGC14_0640750</name>
</gene>
<dbReference type="InterPro" id="IPR013154">
    <property type="entry name" value="ADH-like_N"/>
</dbReference>
<evidence type="ECO:0000313" key="5">
    <source>
        <dbReference type="EMBL" id="KKN49645.1"/>
    </source>
</evidence>
<dbReference type="InterPro" id="IPR050129">
    <property type="entry name" value="Zn_alcohol_dh"/>
</dbReference>
<evidence type="ECO:0000256" key="1">
    <source>
        <dbReference type="ARBA" id="ARBA00022723"/>
    </source>
</evidence>
<protein>
    <recommendedName>
        <fullName evidence="4">Enoyl reductase (ER) domain-containing protein</fullName>
    </recommendedName>
</protein>
<dbReference type="PANTHER" id="PTHR43401:SF2">
    <property type="entry name" value="L-THREONINE 3-DEHYDROGENASE"/>
    <property type="match status" value="1"/>
</dbReference>
<keyword evidence="1" id="KW-0479">Metal-binding</keyword>
<evidence type="ECO:0000256" key="2">
    <source>
        <dbReference type="ARBA" id="ARBA00022833"/>
    </source>
</evidence>
<evidence type="ECO:0000259" key="4">
    <source>
        <dbReference type="SMART" id="SM00829"/>
    </source>
</evidence>
<dbReference type="Pfam" id="PF08240">
    <property type="entry name" value="ADH_N"/>
    <property type="match status" value="1"/>
</dbReference>
<dbReference type="InterPro" id="IPR036291">
    <property type="entry name" value="NAD(P)-bd_dom_sf"/>
</dbReference>
<evidence type="ECO:0000256" key="3">
    <source>
        <dbReference type="ARBA" id="ARBA00023002"/>
    </source>
</evidence>
<keyword evidence="2" id="KW-0862">Zinc</keyword>
<dbReference type="InterPro" id="IPR013149">
    <property type="entry name" value="ADH-like_C"/>
</dbReference>
<accession>A0A0F9QZ69</accession>
<keyword evidence="3" id="KW-0560">Oxidoreductase</keyword>
<dbReference type="PANTHER" id="PTHR43401">
    <property type="entry name" value="L-THREONINE 3-DEHYDROGENASE"/>
    <property type="match status" value="1"/>
</dbReference>
<dbReference type="InterPro" id="IPR020843">
    <property type="entry name" value="ER"/>
</dbReference>
<sequence>MKTVHMLGKEQIEVLDIPEPEPKDDLVVVKIMASGICGTEHTPYYGKSELEINRGHEAAGIVWRTDKAKLVKEGDRVSLYPTMYYFCHKCRPCLSGDWYHCEHPMAHQRFPGTHSQYELIHEDCCLPIPDDIPFDTAAIIDDCLGTPYRGIKKLGVNATDTVLITGVGPIGAAATIISKFFNARVIAVDINNLRLEHLSQYGVEHTINPLKDDVRKKVMEITKNKGVDVAIECSGMEEAQVECLDTVKPLGRVVFLGIKSESTAINVLRHFILKEITVIGSWASRPNEYPEIIEMIQLGLSARSLITHKFKIDDTSAAFKTFFSGKSVKVIINPWDQ</sequence>
<dbReference type="AlphaFoldDB" id="A0A0F9QZ69"/>
<reference evidence="5" key="1">
    <citation type="journal article" date="2015" name="Nature">
        <title>Complex archaea that bridge the gap between prokaryotes and eukaryotes.</title>
        <authorList>
            <person name="Spang A."/>
            <person name="Saw J.H."/>
            <person name="Jorgensen S.L."/>
            <person name="Zaremba-Niedzwiedzka K."/>
            <person name="Martijn J."/>
            <person name="Lind A.E."/>
            <person name="van Eijk R."/>
            <person name="Schleper C."/>
            <person name="Guy L."/>
            <person name="Ettema T.J."/>
        </authorList>
    </citation>
    <scope>NUCLEOTIDE SEQUENCE</scope>
</reference>
<dbReference type="SUPFAM" id="SSF51735">
    <property type="entry name" value="NAD(P)-binding Rossmann-fold domains"/>
    <property type="match status" value="1"/>
</dbReference>
<feature type="domain" description="Enoyl reductase (ER)" evidence="4">
    <location>
        <begin position="8"/>
        <end position="332"/>
    </location>
</feature>
<dbReference type="Gene3D" id="3.40.50.720">
    <property type="entry name" value="NAD(P)-binding Rossmann-like Domain"/>
    <property type="match status" value="1"/>
</dbReference>
<dbReference type="EMBL" id="LAZR01001158">
    <property type="protein sequence ID" value="KKN49645.1"/>
    <property type="molecule type" value="Genomic_DNA"/>
</dbReference>
<dbReference type="Gene3D" id="3.90.180.10">
    <property type="entry name" value="Medium-chain alcohol dehydrogenases, catalytic domain"/>
    <property type="match status" value="1"/>
</dbReference>